<dbReference type="PANTHER" id="PTHR23313">
    <property type="entry name" value="TSEC1-RELATED"/>
    <property type="match status" value="1"/>
</dbReference>
<evidence type="ECO:0008006" key="4">
    <source>
        <dbReference type="Google" id="ProtNLM"/>
    </source>
</evidence>
<evidence type="ECO:0000256" key="1">
    <source>
        <dbReference type="SAM" id="Coils"/>
    </source>
</evidence>
<evidence type="ECO:0000313" key="3">
    <source>
        <dbReference type="Proteomes" id="UP000472267"/>
    </source>
</evidence>
<accession>A0A672IPL4</accession>
<feature type="coiled-coil region" evidence="1">
    <location>
        <begin position="64"/>
        <end position="91"/>
    </location>
</feature>
<reference evidence="2" key="3">
    <citation type="submission" date="2025-09" db="UniProtKB">
        <authorList>
            <consortium name="Ensembl"/>
        </authorList>
    </citation>
    <scope>IDENTIFICATION</scope>
</reference>
<dbReference type="AlphaFoldDB" id="A0A672IPL4"/>
<proteinExistence type="predicted"/>
<dbReference type="OMA" id="NKMHFEA"/>
<dbReference type="InParanoid" id="A0A672IPL4"/>
<keyword evidence="1" id="KW-0175">Coiled coil</keyword>
<keyword evidence="3" id="KW-1185">Reference proteome</keyword>
<protein>
    <recommendedName>
        <fullName evidence="4">Testis expressed 9</fullName>
    </recommendedName>
</protein>
<dbReference type="PANTHER" id="PTHR23313:SF0">
    <property type="entry name" value="TESTIS-EXPRESSED PROTEIN 9"/>
    <property type="match status" value="1"/>
</dbReference>
<reference evidence="2" key="2">
    <citation type="submission" date="2025-08" db="UniProtKB">
        <authorList>
            <consortium name="Ensembl"/>
        </authorList>
    </citation>
    <scope>IDENTIFICATION</scope>
</reference>
<name>A0A672IPL4_SALFA</name>
<dbReference type="Proteomes" id="UP000472267">
    <property type="component" value="Chromosome 1"/>
</dbReference>
<reference evidence="2" key="1">
    <citation type="submission" date="2019-06" db="EMBL/GenBank/DDBJ databases">
        <authorList>
            <consortium name="Wellcome Sanger Institute Data Sharing"/>
        </authorList>
    </citation>
    <scope>NUCLEOTIDE SEQUENCE [LARGE SCALE GENOMIC DNA]</scope>
</reference>
<evidence type="ECO:0000313" key="2">
    <source>
        <dbReference type="Ensembl" id="ENSSFAP00005043002.1"/>
    </source>
</evidence>
<dbReference type="Ensembl" id="ENSSFAT00005044548.1">
    <property type="protein sequence ID" value="ENSSFAP00005043002.1"/>
    <property type="gene ID" value="ENSSFAG00005021311.1"/>
</dbReference>
<sequence length="118" mass="13656">MKLCAKVKELEEDRARLLKSSNIQQTQIEKHRASAEESARKSDGLQLEEIENLNRSHRQAAAVHSTVEVRLNRALEEVERLKAQLHKIRLTNKMHLEAAKLLSFTEEEFLRALDWGKS</sequence>
<organism evidence="2 3">
    <name type="scientific">Salarias fasciatus</name>
    <name type="common">Jewelled blenny</name>
    <name type="synonym">Blennius fasciatus</name>
    <dbReference type="NCBI Taxonomy" id="181472"/>
    <lineage>
        <taxon>Eukaryota</taxon>
        <taxon>Metazoa</taxon>
        <taxon>Chordata</taxon>
        <taxon>Craniata</taxon>
        <taxon>Vertebrata</taxon>
        <taxon>Euteleostomi</taxon>
        <taxon>Actinopterygii</taxon>
        <taxon>Neopterygii</taxon>
        <taxon>Teleostei</taxon>
        <taxon>Neoteleostei</taxon>
        <taxon>Acanthomorphata</taxon>
        <taxon>Ovalentaria</taxon>
        <taxon>Blenniimorphae</taxon>
        <taxon>Blenniiformes</taxon>
        <taxon>Blennioidei</taxon>
        <taxon>Blenniidae</taxon>
        <taxon>Salariinae</taxon>
        <taxon>Salarias</taxon>
    </lineage>
</organism>